<reference evidence="10 11" key="1">
    <citation type="submission" date="2017-02" db="EMBL/GenBank/DDBJ databases">
        <authorList>
            <person name="Peterson S.W."/>
        </authorList>
    </citation>
    <scope>NUCLEOTIDE SEQUENCE [LARGE SCALE GENOMIC DNA]</scope>
    <source>
        <strain evidence="10 11">M1</strain>
    </source>
</reference>
<accession>A0A1T5MB25</accession>
<dbReference type="OrthoDB" id="9803035at2"/>
<evidence type="ECO:0000256" key="5">
    <source>
        <dbReference type="ARBA" id="ARBA00023098"/>
    </source>
</evidence>
<keyword evidence="4 7" id="KW-0808">Transferase</keyword>
<evidence type="ECO:0000313" key="10">
    <source>
        <dbReference type="EMBL" id="SKC85446.1"/>
    </source>
</evidence>
<dbReference type="SUPFAM" id="SSF69593">
    <property type="entry name" value="Glycerol-3-phosphate (1)-acyltransferase"/>
    <property type="match status" value="1"/>
</dbReference>
<dbReference type="AlphaFoldDB" id="A0A1T5MB25"/>
<comment type="catalytic activity">
    <reaction evidence="7">
        <text>a 1-acyl-sn-glycero-3-phosphate + an acyl-CoA = a 1,2-diacyl-sn-glycero-3-phosphate + CoA</text>
        <dbReference type="Rhea" id="RHEA:19709"/>
        <dbReference type="ChEBI" id="CHEBI:57287"/>
        <dbReference type="ChEBI" id="CHEBI:57970"/>
        <dbReference type="ChEBI" id="CHEBI:58342"/>
        <dbReference type="ChEBI" id="CHEBI:58608"/>
        <dbReference type="EC" id="2.3.1.51"/>
    </reaction>
</comment>
<comment type="pathway">
    <text evidence="1">Lipid metabolism.</text>
</comment>
<dbReference type="InterPro" id="IPR004552">
    <property type="entry name" value="AGP_acyltrans"/>
</dbReference>
<keyword evidence="6 7" id="KW-0012">Acyltransferase</keyword>
<organism evidence="10 11">
    <name type="scientific">Maledivibacter halophilus</name>
    <dbReference type="NCBI Taxonomy" id="36842"/>
    <lineage>
        <taxon>Bacteria</taxon>
        <taxon>Bacillati</taxon>
        <taxon>Bacillota</taxon>
        <taxon>Clostridia</taxon>
        <taxon>Peptostreptococcales</taxon>
        <taxon>Caminicellaceae</taxon>
        <taxon>Maledivibacter</taxon>
    </lineage>
</organism>
<protein>
    <recommendedName>
        <fullName evidence="7">1-acyl-sn-glycerol-3-phosphate acyltransferase</fullName>
        <ecNumber evidence="7">2.3.1.51</ecNumber>
    </recommendedName>
</protein>
<dbReference type="EC" id="2.3.1.51" evidence="7"/>
<evidence type="ECO:0000313" key="11">
    <source>
        <dbReference type="Proteomes" id="UP000190285"/>
    </source>
</evidence>
<keyword evidence="7" id="KW-0594">Phospholipid biosynthesis</keyword>
<dbReference type="InterPro" id="IPR002123">
    <property type="entry name" value="Plipid/glycerol_acylTrfase"/>
</dbReference>
<dbReference type="Proteomes" id="UP000190285">
    <property type="component" value="Unassembled WGS sequence"/>
</dbReference>
<dbReference type="NCBIfam" id="TIGR00530">
    <property type="entry name" value="AGP_acyltrn"/>
    <property type="match status" value="1"/>
</dbReference>
<dbReference type="GO" id="GO:0006654">
    <property type="term" value="P:phosphatidic acid biosynthetic process"/>
    <property type="evidence" value="ECO:0007669"/>
    <property type="project" value="TreeGrafter"/>
</dbReference>
<evidence type="ECO:0000256" key="2">
    <source>
        <dbReference type="ARBA" id="ARBA00008655"/>
    </source>
</evidence>
<comment type="domain">
    <text evidence="7">The HXXXXD motif is essential for acyltransferase activity and may constitute the binding site for the phosphate moiety of the glycerol-3-phosphate.</text>
</comment>
<comment type="similarity">
    <text evidence="2 7">Belongs to the 1-acyl-sn-glycerol-3-phosphate acyltransferase family.</text>
</comment>
<evidence type="ECO:0000259" key="9">
    <source>
        <dbReference type="SMART" id="SM00563"/>
    </source>
</evidence>
<keyword evidence="7" id="KW-1208">Phospholipid metabolism</keyword>
<dbReference type="GO" id="GO:0016020">
    <property type="term" value="C:membrane"/>
    <property type="evidence" value="ECO:0007669"/>
    <property type="project" value="InterPro"/>
</dbReference>
<proteinExistence type="inferred from homology"/>
<dbReference type="PANTHER" id="PTHR10434:SF64">
    <property type="entry name" value="1-ACYL-SN-GLYCEROL-3-PHOSPHATE ACYLTRANSFERASE-RELATED"/>
    <property type="match status" value="1"/>
</dbReference>
<evidence type="ECO:0000256" key="8">
    <source>
        <dbReference type="SAM" id="Phobius"/>
    </source>
</evidence>
<dbReference type="Pfam" id="PF01553">
    <property type="entry name" value="Acyltransferase"/>
    <property type="match status" value="1"/>
</dbReference>
<keyword evidence="5 7" id="KW-0443">Lipid metabolism</keyword>
<keyword evidence="8" id="KW-0812">Transmembrane</keyword>
<evidence type="ECO:0000256" key="6">
    <source>
        <dbReference type="ARBA" id="ARBA00023315"/>
    </source>
</evidence>
<evidence type="ECO:0000256" key="4">
    <source>
        <dbReference type="ARBA" id="ARBA00022679"/>
    </source>
</evidence>
<dbReference type="CDD" id="cd07989">
    <property type="entry name" value="LPLAT_AGPAT-like"/>
    <property type="match status" value="1"/>
</dbReference>
<evidence type="ECO:0000256" key="7">
    <source>
        <dbReference type="RuleBase" id="RU361267"/>
    </source>
</evidence>
<dbReference type="EMBL" id="FUZT01000013">
    <property type="protein sequence ID" value="SKC85446.1"/>
    <property type="molecule type" value="Genomic_DNA"/>
</dbReference>
<keyword evidence="8" id="KW-0472">Membrane</keyword>
<dbReference type="RefSeq" id="WP_079494637.1">
    <property type="nucleotide sequence ID" value="NZ_FUZT01000013.1"/>
</dbReference>
<evidence type="ECO:0000256" key="1">
    <source>
        <dbReference type="ARBA" id="ARBA00005189"/>
    </source>
</evidence>
<keyword evidence="8" id="KW-1133">Transmembrane helix</keyword>
<feature type="domain" description="Phospholipid/glycerol acyltransferase" evidence="9">
    <location>
        <begin position="74"/>
        <end position="188"/>
    </location>
</feature>
<dbReference type="PANTHER" id="PTHR10434">
    <property type="entry name" value="1-ACYL-SN-GLYCEROL-3-PHOSPHATE ACYLTRANSFERASE"/>
    <property type="match status" value="1"/>
</dbReference>
<evidence type="ECO:0000256" key="3">
    <source>
        <dbReference type="ARBA" id="ARBA00022516"/>
    </source>
</evidence>
<sequence>MVRTIIWVIYFIIKLLLITPKLIKLKSLGRQDKIEERDKLAYKVARSWGRDLIEKSGSKVKVIGEENVPKDRPVLFVSNHQSYLDIPILLGYIDKPKAFIAKKELSNIPLFSTWMKSLQCVFIDRSDIRQSLRAIKKGIELLKKGYSFVIFPEGTRSKDGNLMEFKPGSLKMAIKAKVPIVPVTIKGANKIMPRGKIVIIPTDVEIIISKPIFIDDGIAKDSKGLTEQVWNTINDNLK</sequence>
<keyword evidence="3 7" id="KW-0444">Lipid biosynthesis</keyword>
<dbReference type="SMART" id="SM00563">
    <property type="entry name" value="PlsC"/>
    <property type="match status" value="1"/>
</dbReference>
<name>A0A1T5MB25_9FIRM</name>
<dbReference type="STRING" id="36842.SAMN02194393_04358"/>
<feature type="transmembrane region" description="Helical" evidence="8">
    <location>
        <begin position="6"/>
        <end position="23"/>
    </location>
</feature>
<dbReference type="GO" id="GO:0003841">
    <property type="term" value="F:1-acylglycerol-3-phosphate O-acyltransferase activity"/>
    <property type="evidence" value="ECO:0007669"/>
    <property type="project" value="UniProtKB-UniRule"/>
</dbReference>
<keyword evidence="11" id="KW-1185">Reference proteome</keyword>
<gene>
    <name evidence="10" type="ORF">SAMN02194393_04358</name>
</gene>